<evidence type="ECO:0000313" key="2">
    <source>
        <dbReference type="Proteomes" id="UP000634136"/>
    </source>
</evidence>
<comment type="caution">
    <text evidence="1">The sequence shown here is derived from an EMBL/GenBank/DDBJ whole genome shotgun (WGS) entry which is preliminary data.</text>
</comment>
<name>A0A834WD60_9FABA</name>
<proteinExistence type="predicted"/>
<gene>
    <name evidence="1" type="ORF">G2W53_028820</name>
</gene>
<reference evidence="1" key="1">
    <citation type="submission" date="2020-09" db="EMBL/GenBank/DDBJ databases">
        <title>Genome-Enabled Discovery of Anthraquinone Biosynthesis in Senna tora.</title>
        <authorList>
            <person name="Kang S.-H."/>
            <person name="Pandey R.P."/>
            <person name="Lee C.-M."/>
            <person name="Sim J.-S."/>
            <person name="Jeong J.-T."/>
            <person name="Choi B.-S."/>
            <person name="Jung M."/>
            <person name="Ginzburg D."/>
            <person name="Zhao K."/>
            <person name="Won S.Y."/>
            <person name="Oh T.-J."/>
            <person name="Yu Y."/>
            <person name="Kim N.-H."/>
            <person name="Lee O.R."/>
            <person name="Lee T.-H."/>
            <person name="Bashyal P."/>
            <person name="Kim T.-S."/>
            <person name="Lee W.-H."/>
            <person name="Kawkins C."/>
            <person name="Kim C.-K."/>
            <person name="Kim J.S."/>
            <person name="Ahn B.O."/>
            <person name="Rhee S.Y."/>
            <person name="Sohng J.K."/>
        </authorList>
    </citation>
    <scope>NUCLEOTIDE SEQUENCE</scope>
    <source>
        <tissue evidence="1">Leaf</tissue>
    </source>
</reference>
<dbReference type="OrthoDB" id="1906820at2759"/>
<dbReference type="Proteomes" id="UP000634136">
    <property type="component" value="Unassembled WGS sequence"/>
</dbReference>
<dbReference type="InterPro" id="IPR052929">
    <property type="entry name" value="RNase_H-like_EbsB-rel"/>
</dbReference>
<keyword evidence="2" id="KW-1185">Reference proteome</keyword>
<protein>
    <submittedName>
        <fullName evidence="1">TMV resistance protein N-like</fullName>
    </submittedName>
</protein>
<evidence type="ECO:0000313" key="1">
    <source>
        <dbReference type="EMBL" id="KAF7814851.1"/>
    </source>
</evidence>
<dbReference type="PANTHER" id="PTHR47074">
    <property type="entry name" value="BNAC02G40300D PROTEIN"/>
    <property type="match status" value="1"/>
</dbReference>
<dbReference type="PANTHER" id="PTHR47074:SF11">
    <property type="entry name" value="REVERSE TRANSCRIPTASE-LIKE PROTEIN"/>
    <property type="match status" value="1"/>
</dbReference>
<sequence length="209" mass="23663">MPDKVWRACREVLPKSGLSKRGVDVVDECPLGCSEEESVLHALVGCPLLREFWNKTVIPFTDQFDPKLPFIEWLNCALPEWDAEMLNLFAVCAYNLWHHRNEIRVDSRTMSLDQVWEKSSSLIKELKLILTSSSEALRVQRPPVRWILPPHPFYKLNVDASLQQGIKGGVGCVVRDCSGRVLAALAKRIDHVHDVELLEATAAQDGFSF</sequence>
<dbReference type="AlphaFoldDB" id="A0A834WD60"/>
<accession>A0A834WD60</accession>
<dbReference type="EMBL" id="JAAIUW010000009">
    <property type="protein sequence ID" value="KAF7814851.1"/>
    <property type="molecule type" value="Genomic_DNA"/>
</dbReference>
<organism evidence="1 2">
    <name type="scientific">Senna tora</name>
    <dbReference type="NCBI Taxonomy" id="362788"/>
    <lineage>
        <taxon>Eukaryota</taxon>
        <taxon>Viridiplantae</taxon>
        <taxon>Streptophyta</taxon>
        <taxon>Embryophyta</taxon>
        <taxon>Tracheophyta</taxon>
        <taxon>Spermatophyta</taxon>
        <taxon>Magnoliopsida</taxon>
        <taxon>eudicotyledons</taxon>
        <taxon>Gunneridae</taxon>
        <taxon>Pentapetalae</taxon>
        <taxon>rosids</taxon>
        <taxon>fabids</taxon>
        <taxon>Fabales</taxon>
        <taxon>Fabaceae</taxon>
        <taxon>Caesalpinioideae</taxon>
        <taxon>Cassia clade</taxon>
        <taxon>Senna</taxon>
    </lineage>
</organism>